<dbReference type="Pfam" id="PF07831">
    <property type="entry name" value="PYNP_C"/>
    <property type="match status" value="1"/>
</dbReference>
<dbReference type="InterPro" id="IPR000053">
    <property type="entry name" value="Thymidine/pyrmidine_PPase"/>
</dbReference>
<dbReference type="PANTHER" id="PTHR10515:SF0">
    <property type="entry name" value="THYMIDINE PHOSPHORYLASE"/>
    <property type="match status" value="1"/>
</dbReference>
<evidence type="ECO:0000259" key="5">
    <source>
        <dbReference type="SMART" id="SM00941"/>
    </source>
</evidence>
<dbReference type="Gene3D" id="3.40.1030.10">
    <property type="entry name" value="Nucleoside phosphorylase/phosphoribosyltransferase catalytic domain"/>
    <property type="match status" value="1"/>
</dbReference>
<dbReference type="FunFam" id="3.40.1030.10:FF:000003">
    <property type="entry name" value="Pyrimidine-nucleoside phosphorylase"/>
    <property type="match status" value="1"/>
</dbReference>
<gene>
    <name evidence="6" type="ORF">ENF18_01050</name>
</gene>
<keyword evidence="3 6" id="KW-0328">Glycosyltransferase</keyword>
<dbReference type="Gene3D" id="3.90.1170.30">
    <property type="entry name" value="Pyrimidine nucleoside phosphorylase-like, C-terminal domain"/>
    <property type="match status" value="1"/>
</dbReference>
<comment type="caution">
    <text evidence="6">The sequence shown here is derived from an EMBL/GenBank/DDBJ whole genome shotgun (WGS) entry which is preliminary data.</text>
</comment>
<dbReference type="InterPro" id="IPR036320">
    <property type="entry name" value="Glycosyl_Trfase_fam3_N_dom_sf"/>
</dbReference>
<dbReference type="PROSITE" id="PS00647">
    <property type="entry name" value="THYMID_PHOSPHORYLASE"/>
    <property type="match status" value="1"/>
</dbReference>
<dbReference type="Pfam" id="PF00591">
    <property type="entry name" value="Glycos_transf_3"/>
    <property type="match status" value="1"/>
</dbReference>
<dbReference type="NCBIfam" id="TIGR02644">
    <property type="entry name" value="Y_phosphoryl"/>
    <property type="match status" value="1"/>
</dbReference>
<accession>A0A7C0ZE38</accession>
<dbReference type="GO" id="GO:0006213">
    <property type="term" value="P:pyrimidine nucleoside metabolic process"/>
    <property type="evidence" value="ECO:0007669"/>
    <property type="project" value="InterPro"/>
</dbReference>
<comment type="subunit">
    <text evidence="2">Homodimer.</text>
</comment>
<dbReference type="AlphaFoldDB" id="A0A7C0ZE38"/>
<dbReference type="GO" id="GO:0006206">
    <property type="term" value="P:pyrimidine nucleobase metabolic process"/>
    <property type="evidence" value="ECO:0007669"/>
    <property type="project" value="InterPro"/>
</dbReference>
<name>A0A7C0ZE38_UNCW3</name>
<dbReference type="InterPro" id="IPR013102">
    <property type="entry name" value="PYNP_C"/>
</dbReference>
<evidence type="ECO:0000256" key="2">
    <source>
        <dbReference type="ARBA" id="ARBA00011738"/>
    </source>
</evidence>
<sequence>MRAVEIIRKKRDGEKLSKEEISFFVDGAKSGEITDYQVSAFLMAVFLNGMDFEETFHLTDAMLNSGIKIDLSDIPGKKIDKHSTGGVGDKISLCLAPIVASAGIIVPMISGRGLGHTGGTVDKMESIKGYRTGLTIQEFKHVLKKTGCSIISQTKDIAPVDRIFYAIRDVTATVESIPLITSSIMSKKLAEDIEGLVIDMKVGKGAFMKTLDQAKRLAESMIKVAEQAGVRMKVFFTDMDTPLGYAVGNGIEVLEAIDILKGEGPEDVKEVTFALANGMLELAGIDTDPENLVASGEPLNRFREMVIIHGGNLDEVALHSDPYVVYSPTSGIIHEIDAYKIGLAAVMTGAGRTRKEDPVDHAAGIRILKTVGDEVKKGEPISLIYTTKKNTKEIQQAILSSFVFSSKSYKKKRRVLEVW</sequence>
<dbReference type="NCBIfam" id="NF004490">
    <property type="entry name" value="PRK05820.1"/>
    <property type="match status" value="1"/>
</dbReference>
<dbReference type="InterPro" id="IPR018090">
    <property type="entry name" value="Pyrmidine_PPas_bac/euk"/>
</dbReference>
<dbReference type="Pfam" id="PF02885">
    <property type="entry name" value="Glycos_trans_3N"/>
    <property type="match status" value="1"/>
</dbReference>
<comment type="similarity">
    <text evidence="1">Belongs to the thymidine/pyrimidine-nucleoside phosphorylase family.</text>
</comment>
<dbReference type="Proteomes" id="UP000885847">
    <property type="component" value="Unassembled WGS sequence"/>
</dbReference>
<feature type="domain" description="Pyrimidine nucleoside phosphorylase C-terminal" evidence="5">
    <location>
        <begin position="332"/>
        <end position="405"/>
    </location>
</feature>
<dbReference type="SUPFAM" id="SSF47648">
    <property type="entry name" value="Nucleoside phosphorylase/phosphoribosyltransferase N-terminal domain"/>
    <property type="match status" value="1"/>
</dbReference>
<protein>
    <submittedName>
        <fullName evidence="6">Thymidine phosphorylase</fullName>
        <ecNumber evidence="6">2.4.2.4</ecNumber>
    </submittedName>
</protein>
<dbReference type="SMART" id="SM00941">
    <property type="entry name" value="PYNP_C"/>
    <property type="match status" value="1"/>
</dbReference>
<dbReference type="InterPro" id="IPR000312">
    <property type="entry name" value="Glycosyl_Trfase_fam3"/>
</dbReference>
<dbReference type="PIRSF" id="PIRSF000478">
    <property type="entry name" value="TP_PyNP"/>
    <property type="match status" value="1"/>
</dbReference>
<dbReference type="InterPro" id="IPR017872">
    <property type="entry name" value="Pyrmidine_PPase_CS"/>
</dbReference>
<evidence type="ECO:0000256" key="4">
    <source>
        <dbReference type="ARBA" id="ARBA00022679"/>
    </source>
</evidence>
<dbReference type="GO" id="GO:0009032">
    <property type="term" value="F:thymidine phosphorylase activity"/>
    <property type="evidence" value="ECO:0007669"/>
    <property type="project" value="UniProtKB-EC"/>
</dbReference>
<keyword evidence="4 6" id="KW-0808">Transferase</keyword>
<dbReference type="PANTHER" id="PTHR10515">
    <property type="entry name" value="THYMIDINE PHOSPHORYLASE"/>
    <property type="match status" value="1"/>
</dbReference>
<dbReference type="GO" id="GO:0005829">
    <property type="term" value="C:cytosol"/>
    <property type="evidence" value="ECO:0007669"/>
    <property type="project" value="TreeGrafter"/>
</dbReference>
<dbReference type="InterPro" id="IPR035902">
    <property type="entry name" value="Nuc_phospho_transferase"/>
</dbReference>
<dbReference type="SUPFAM" id="SSF54680">
    <property type="entry name" value="Pyrimidine nucleoside phosphorylase C-terminal domain"/>
    <property type="match status" value="1"/>
</dbReference>
<evidence type="ECO:0000256" key="1">
    <source>
        <dbReference type="ARBA" id="ARBA00006915"/>
    </source>
</evidence>
<proteinExistence type="inferred from homology"/>
<organism evidence="6">
    <name type="scientific">candidate division WOR-3 bacterium</name>
    <dbReference type="NCBI Taxonomy" id="2052148"/>
    <lineage>
        <taxon>Bacteria</taxon>
        <taxon>Bacteria division WOR-3</taxon>
    </lineage>
</organism>
<dbReference type="InterPro" id="IPR017459">
    <property type="entry name" value="Glycosyl_Trfase_fam3_N_dom"/>
</dbReference>
<dbReference type="Gene3D" id="1.20.970.10">
    <property type="entry name" value="Transferase, Pyrimidine Nucleoside Phosphorylase, Chain C"/>
    <property type="match status" value="1"/>
</dbReference>
<reference evidence="6" key="1">
    <citation type="journal article" date="2020" name="mSystems">
        <title>Genome- and Community-Level Interaction Insights into Carbon Utilization and Element Cycling Functions of Hydrothermarchaeota in Hydrothermal Sediment.</title>
        <authorList>
            <person name="Zhou Z."/>
            <person name="Liu Y."/>
            <person name="Xu W."/>
            <person name="Pan J."/>
            <person name="Luo Z.H."/>
            <person name="Li M."/>
        </authorList>
    </citation>
    <scope>NUCLEOTIDE SEQUENCE [LARGE SCALE GENOMIC DNA]</scope>
    <source>
        <strain evidence="6">HyVt-102</strain>
    </source>
</reference>
<dbReference type="GO" id="GO:0004645">
    <property type="term" value="F:1,4-alpha-oligoglucan phosphorylase activity"/>
    <property type="evidence" value="ECO:0007669"/>
    <property type="project" value="InterPro"/>
</dbReference>
<evidence type="ECO:0000313" key="6">
    <source>
        <dbReference type="EMBL" id="HDI82362.1"/>
    </source>
</evidence>
<dbReference type="EMBL" id="DQWE01000050">
    <property type="protein sequence ID" value="HDI82362.1"/>
    <property type="molecule type" value="Genomic_DNA"/>
</dbReference>
<dbReference type="SUPFAM" id="SSF52418">
    <property type="entry name" value="Nucleoside phosphorylase/phosphoribosyltransferase catalytic domain"/>
    <property type="match status" value="1"/>
</dbReference>
<dbReference type="EC" id="2.4.2.4" evidence="6"/>
<dbReference type="InterPro" id="IPR036566">
    <property type="entry name" value="PYNP-like_C_sf"/>
</dbReference>
<evidence type="ECO:0000256" key="3">
    <source>
        <dbReference type="ARBA" id="ARBA00022676"/>
    </source>
</evidence>